<sequence>MKFGKYLFVYLSVLSLSGCGTFVPDLRDWPNNATDAQSQAMVQGIVRAIRCELRNAVTSTVDADIRSAIENKTAPSSEFLNNWGAEVALTLTVSEKTNVAPDVSWTPPTSSANIFTVAGGIGGFAEATRIEKMNFFYTIRDLYLRSAERCEFKRDPSLGSLLIVSDLKIGSVLNSRINTTALGQAPVPSEGKQNVLSHQVTFEVVSAANLNLAWTLERASINPAGNLFSTNRHRTHDLLVTFGPLDGAQNGQSLIAIAEQSHATSQIASGVANGFRTALSR</sequence>
<reference evidence="1 2" key="1">
    <citation type="submission" date="2016-09" db="EMBL/GenBank/DDBJ databases">
        <title>The complete genome sequences of Rhizobium gallicum, symbiovars gallicum and phaseoli, symbionts associated to common bean (Phaseolus vulgaris).</title>
        <authorList>
            <person name="Bustos P."/>
            <person name="Santamaria R.I."/>
            <person name="Perez-Carrascal O.M."/>
            <person name="Juarez S."/>
            <person name="Lozano L."/>
            <person name="Martinez-Flores I."/>
            <person name="Martinez-Romero E."/>
            <person name="Cevallos M."/>
            <person name="Romero D."/>
            <person name="Davila G."/>
            <person name="Gonzalez V."/>
        </authorList>
    </citation>
    <scope>NUCLEOTIDE SEQUENCE [LARGE SCALE GENOMIC DNA]</scope>
    <source>
        <strain evidence="1 2">8C-3</strain>
    </source>
</reference>
<evidence type="ECO:0000313" key="1">
    <source>
        <dbReference type="EMBL" id="APO75229.1"/>
    </source>
</evidence>
<proteinExistence type="predicted"/>
<organism evidence="1 2">
    <name type="scientific">Rhizobium etli 8C-3</name>
    <dbReference type="NCBI Taxonomy" id="538025"/>
    <lineage>
        <taxon>Bacteria</taxon>
        <taxon>Pseudomonadati</taxon>
        <taxon>Pseudomonadota</taxon>
        <taxon>Alphaproteobacteria</taxon>
        <taxon>Hyphomicrobiales</taxon>
        <taxon>Rhizobiaceae</taxon>
        <taxon>Rhizobium/Agrobacterium group</taxon>
        <taxon>Rhizobium</taxon>
    </lineage>
</organism>
<dbReference type="AlphaFoldDB" id="A0A1L5P523"/>
<protein>
    <recommendedName>
        <fullName evidence="3">Lipoprotein</fullName>
    </recommendedName>
</protein>
<accession>A0A1L5P523</accession>
<evidence type="ECO:0008006" key="3">
    <source>
        <dbReference type="Google" id="ProtNLM"/>
    </source>
</evidence>
<dbReference type="EMBL" id="CP017241">
    <property type="protein sequence ID" value="APO75229.1"/>
    <property type="molecule type" value="Genomic_DNA"/>
</dbReference>
<dbReference type="RefSeq" id="WP_074061612.1">
    <property type="nucleotide sequence ID" value="NZ_CP017241.1"/>
</dbReference>
<dbReference type="PROSITE" id="PS51257">
    <property type="entry name" value="PROKAR_LIPOPROTEIN"/>
    <property type="match status" value="1"/>
</dbReference>
<gene>
    <name evidence="1" type="ORF">AM571_CH02420</name>
</gene>
<name>A0A1L5P523_RHIET</name>
<dbReference type="Proteomes" id="UP000185109">
    <property type="component" value="Chromosome"/>
</dbReference>
<evidence type="ECO:0000313" key="2">
    <source>
        <dbReference type="Proteomes" id="UP000185109"/>
    </source>
</evidence>